<dbReference type="EMBL" id="QENZ01000003">
    <property type="protein sequence ID" value="PVX52292.1"/>
    <property type="molecule type" value="Genomic_DNA"/>
</dbReference>
<proteinExistence type="predicted"/>
<dbReference type="GO" id="GO:0009086">
    <property type="term" value="P:methionine biosynthetic process"/>
    <property type="evidence" value="ECO:0007669"/>
    <property type="project" value="TreeGrafter"/>
</dbReference>
<feature type="active site" description="Nucleophile" evidence="2">
    <location>
        <position position="127"/>
    </location>
</feature>
<dbReference type="InterPro" id="IPR029058">
    <property type="entry name" value="AB_hydrolase_fold"/>
</dbReference>
<dbReference type="RefSeq" id="WP_116495834.1">
    <property type="nucleotide sequence ID" value="NZ_QENZ01000003.1"/>
</dbReference>
<feature type="domain" description="AB hydrolase-1" evidence="3">
    <location>
        <begin position="39"/>
        <end position="227"/>
    </location>
</feature>
<dbReference type="AlphaFoldDB" id="A0A7L4US31"/>
<evidence type="ECO:0000256" key="1">
    <source>
        <dbReference type="ARBA" id="ARBA00022679"/>
    </source>
</evidence>
<dbReference type="SUPFAM" id="SSF53474">
    <property type="entry name" value="alpha/beta-Hydrolases"/>
    <property type="match status" value="1"/>
</dbReference>
<dbReference type="OrthoDB" id="9800754at2"/>
<dbReference type="PIRSF" id="PIRSF000443">
    <property type="entry name" value="Homoser_Ac_trans"/>
    <property type="match status" value="1"/>
</dbReference>
<dbReference type="Pfam" id="PF00561">
    <property type="entry name" value="Abhydrolase_1"/>
    <property type="match status" value="1"/>
</dbReference>
<protein>
    <submittedName>
        <fullName evidence="4">Homoserine O-acetyltransferase</fullName>
    </submittedName>
</protein>
<evidence type="ECO:0000313" key="4">
    <source>
        <dbReference type="EMBL" id="PVX52292.1"/>
    </source>
</evidence>
<feature type="active site" evidence="2">
    <location>
        <position position="264"/>
    </location>
</feature>
<dbReference type="PANTHER" id="PTHR32268">
    <property type="entry name" value="HOMOSERINE O-ACETYLTRANSFERASE"/>
    <property type="match status" value="1"/>
</dbReference>
<keyword evidence="5" id="KW-1185">Reference proteome</keyword>
<organism evidence="4 5">
    <name type="scientific">Balneicella halophila</name>
    <dbReference type="NCBI Taxonomy" id="1537566"/>
    <lineage>
        <taxon>Bacteria</taxon>
        <taxon>Pseudomonadati</taxon>
        <taxon>Bacteroidota</taxon>
        <taxon>Bacteroidia</taxon>
        <taxon>Bacteroidales</taxon>
        <taxon>Balneicellaceae</taxon>
        <taxon>Balneicella</taxon>
    </lineage>
</organism>
<dbReference type="GO" id="GO:0004414">
    <property type="term" value="F:homoserine O-acetyltransferase activity"/>
    <property type="evidence" value="ECO:0007669"/>
    <property type="project" value="TreeGrafter"/>
</dbReference>
<dbReference type="Proteomes" id="UP000251835">
    <property type="component" value="Unassembled WGS sequence"/>
</dbReference>
<evidence type="ECO:0000259" key="3">
    <source>
        <dbReference type="Pfam" id="PF00561"/>
    </source>
</evidence>
<dbReference type="InterPro" id="IPR008220">
    <property type="entry name" value="HAT_MetX-like"/>
</dbReference>
<evidence type="ECO:0000256" key="2">
    <source>
        <dbReference type="PIRSR" id="PIRSR000443-1"/>
    </source>
</evidence>
<feature type="active site" evidence="2">
    <location>
        <position position="297"/>
    </location>
</feature>
<comment type="caution">
    <text evidence="4">The sequence shown here is derived from an EMBL/GenBank/DDBJ whole genome shotgun (WGS) entry which is preliminary data.</text>
</comment>
<name>A0A7L4US31_BALHA</name>
<accession>A0A7L4US31</accession>
<evidence type="ECO:0000313" key="5">
    <source>
        <dbReference type="Proteomes" id="UP000251835"/>
    </source>
</evidence>
<dbReference type="PANTHER" id="PTHR32268:SF11">
    <property type="entry name" value="HOMOSERINE O-ACETYLTRANSFERASE"/>
    <property type="match status" value="1"/>
</dbReference>
<gene>
    <name evidence="4" type="ORF">C7377_0601</name>
</gene>
<dbReference type="GO" id="GO:0009092">
    <property type="term" value="P:homoserine metabolic process"/>
    <property type="evidence" value="ECO:0007669"/>
    <property type="project" value="TreeGrafter"/>
</dbReference>
<keyword evidence="1 4" id="KW-0808">Transferase</keyword>
<sequence length="320" mass="36894">MMGILQHHKLYDFTTEKGTRYPELSVSFQIFGKKLYSAPIVLVNHALTGNSDVVSEKKGWWKEIVGEGKLIDLNKYTVIALNIPGNGYDNIFFNNYKDFSVKDIAEIFYSVLAELNVQKLHAIIGGSLGGSIAWQIACLYPSFSEYIVPIASDWKATDWVIGHSAIQENILLNSKQPLEDARKMAMLFYRTPASFTQKFNRTKTEDKLQFNVESWLNHHGKKLNERYKLKAYLLMNHLLTTIRIEEDDLSQIQSKIVQIAVNSDLYYVADENIKTQKILNQKGIENEYYEIQSIHGHDAFLIEHQQITNFLQHVFLIIKK</sequence>
<dbReference type="InterPro" id="IPR000073">
    <property type="entry name" value="AB_hydrolase_1"/>
</dbReference>
<reference evidence="4 5" key="1">
    <citation type="submission" date="2018-05" db="EMBL/GenBank/DDBJ databases">
        <title>Genomic Encyclopedia of Type Strains, Phase IV (KMG-IV): sequencing the most valuable type-strain genomes for metagenomic binning, comparative biology and taxonomic classification.</title>
        <authorList>
            <person name="Goeker M."/>
        </authorList>
    </citation>
    <scope>NUCLEOTIDE SEQUENCE [LARGE SCALE GENOMIC DNA]</scope>
    <source>
        <strain evidence="4 5">DSM 28579</strain>
    </source>
</reference>
<dbReference type="Gene3D" id="3.40.50.1820">
    <property type="entry name" value="alpha/beta hydrolase"/>
    <property type="match status" value="1"/>
</dbReference>